<proteinExistence type="predicted"/>
<dbReference type="OrthoDB" id="2691164at2"/>
<dbReference type="AlphaFoldDB" id="A0A220U4D6"/>
<keyword evidence="2" id="KW-1133">Transmembrane helix</keyword>
<organism evidence="4 5">
    <name type="scientific">Virgibacillus phasianinus</name>
    <dbReference type="NCBI Taxonomy" id="2017483"/>
    <lineage>
        <taxon>Bacteria</taxon>
        <taxon>Bacillati</taxon>
        <taxon>Bacillota</taxon>
        <taxon>Bacilli</taxon>
        <taxon>Bacillales</taxon>
        <taxon>Bacillaceae</taxon>
        <taxon>Virgibacillus</taxon>
    </lineage>
</organism>
<accession>A0A220U4D6</accession>
<evidence type="ECO:0000256" key="1">
    <source>
        <dbReference type="SAM" id="Coils"/>
    </source>
</evidence>
<evidence type="ECO:0000259" key="3">
    <source>
        <dbReference type="Pfam" id="PF26347"/>
    </source>
</evidence>
<dbReference type="Proteomes" id="UP000198312">
    <property type="component" value="Chromosome"/>
</dbReference>
<keyword evidence="2" id="KW-0472">Membrane</keyword>
<dbReference type="EMBL" id="CP022315">
    <property type="protein sequence ID" value="ASK62977.1"/>
    <property type="molecule type" value="Genomic_DNA"/>
</dbReference>
<reference evidence="4 5" key="1">
    <citation type="submission" date="2017-07" db="EMBL/GenBank/DDBJ databases">
        <title>Virgibacillus sp. LM2416.</title>
        <authorList>
            <person name="Tak E.J."/>
            <person name="Bae J.-W."/>
        </authorList>
    </citation>
    <scope>NUCLEOTIDE SEQUENCE [LARGE SCALE GENOMIC DNA]</scope>
    <source>
        <strain evidence="4 5">LM2416</strain>
    </source>
</reference>
<dbReference type="InterPro" id="IPR058620">
    <property type="entry name" value="YtrI_C"/>
</dbReference>
<protein>
    <recommendedName>
        <fullName evidence="3">Sporulation membrane protein YtrI C-terminal domain-containing protein</fullName>
    </recommendedName>
</protein>
<evidence type="ECO:0000256" key="2">
    <source>
        <dbReference type="SAM" id="Phobius"/>
    </source>
</evidence>
<gene>
    <name evidence="4" type="ORF">CFK37_12900</name>
</gene>
<sequence length="167" mass="19265">MHIPPYYKKKSWQRFLVGTFFGAIIGYCVLLYMYGNMYENLLEQNAELQSQVKELTSQNKALLKDKEDLDQQSKESDTVKAIEITISNGEELKMDRLIVHQLEDLIKEEISHIIGQDVDIVSESDLLLMSTIENKSFRVDDMTYKFTVSKLSITETVKLTMEAEIEG</sequence>
<dbReference type="InterPro" id="IPR048198">
    <property type="entry name" value="YtrI"/>
</dbReference>
<evidence type="ECO:0000313" key="4">
    <source>
        <dbReference type="EMBL" id="ASK62977.1"/>
    </source>
</evidence>
<dbReference type="NCBIfam" id="NF041479">
    <property type="entry name" value="spor_membprot_YtrI"/>
    <property type="match status" value="1"/>
</dbReference>
<dbReference type="RefSeq" id="WP_089062236.1">
    <property type="nucleotide sequence ID" value="NZ_CP022315.1"/>
</dbReference>
<feature type="domain" description="Sporulation membrane protein YtrI C-terminal" evidence="3">
    <location>
        <begin position="81"/>
        <end position="163"/>
    </location>
</feature>
<evidence type="ECO:0000313" key="5">
    <source>
        <dbReference type="Proteomes" id="UP000198312"/>
    </source>
</evidence>
<name>A0A220U4D6_9BACI</name>
<keyword evidence="5" id="KW-1185">Reference proteome</keyword>
<keyword evidence="1" id="KW-0175">Coiled coil</keyword>
<keyword evidence="2" id="KW-0812">Transmembrane</keyword>
<feature type="transmembrane region" description="Helical" evidence="2">
    <location>
        <begin position="12"/>
        <end position="34"/>
    </location>
</feature>
<feature type="coiled-coil region" evidence="1">
    <location>
        <begin position="38"/>
        <end position="72"/>
    </location>
</feature>
<dbReference type="KEGG" id="vil:CFK37_12900"/>
<dbReference type="Pfam" id="PF26347">
    <property type="entry name" value="YtrI_sporulation"/>
    <property type="match status" value="1"/>
</dbReference>